<evidence type="ECO:0000256" key="14">
    <source>
        <dbReference type="SAM" id="Phobius"/>
    </source>
</evidence>
<dbReference type="PROSITE" id="PS51751">
    <property type="entry name" value="EXPERA"/>
    <property type="match status" value="1"/>
</dbReference>
<comment type="caution">
    <text evidence="16">The sequence shown here is derived from an EMBL/GenBank/DDBJ whole genome shotgun (WGS) entry which is preliminary data.</text>
</comment>
<evidence type="ECO:0000256" key="1">
    <source>
        <dbReference type="ARBA" id="ARBA00004141"/>
    </source>
</evidence>
<evidence type="ECO:0000256" key="6">
    <source>
        <dbReference type="ARBA" id="ARBA00022989"/>
    </source>
</evidence>
<keyword evidence="5" id="KW-0752">Steroid biosynthesis</keyword>
<keyword evidence="17" id="KW-1185">Reference proteome</keyword>
<feature type="transmembrane region" description="Helical" evidence="14">
    <location>
        <begin position="183"/>
        <end position="201"/>
    </location>
</feature>
<feature type="domain" description="EXPERA" evidence="15">
    <location>
        <begin position="58"/>
        <end position="204"/>
    </location>
</feature>
<dbReference type="InterPro" id="IPR007905">
    <property type="entry name" value="EBP"/>
</dbReference>
<evidence type="ECO:0000259" key="15">
    <source>
        <dbReference type="PROSITE" id="PS51751"/>
    </source>
</evidence>
<evidence type="ECO:0000256" key="8">
    <source>
        <dbReference type="ARBA" id="ARBA00023098"/>
    </source>
</evidence>
<keyword evidence="9 13" id="KW-0472">Membrane</keyword>
<feature type="transmembrane region" description="Helical" evidence="14">
    <location>
        <begin position="113"/>
        <end position="138"/>
    </location>
</feature>
<dbReference type="EMBL" id="JBFXLQ010000002">
    <property type="protein sequence ID" value="KAL2871935.1"/>
    <property type="molecule type" value="Genomic_DNA"/>
</dbReference>
<evidence type="ECO:0000256" key="5">
    <source>
        <dbReference type="ARBA" id="ARBA00022955"/>
    </source>
</evidence>
<comment type="similarity">
    <text evidence="2">Belongs to the EBP family.</text>
</comment>
<evidence type="ECO:0000256" key="11">
    <source>
        <dbReference type="ARBA" id="ARBA00023221"/>
    </source>
</evidence>
<dbReference type="RefSeq" id="XP_070890914.1">
    <property type="nucleotide sequence ID" value="XM_071035643.1"/>
</dbReference>
<keyword evidence="12" id="KW-0413">Isomerase</keyword>
<dbReference type="PANTHER" id="PTHR14207">
    <property type="entry name" value="STEROL ISOMERASE"/>
    <property type="match status" value="1"/>
</dbReference>
<evidence type="ECO:0000256" key="2">
    <source>
        <dbReference type="ARBA" id="ARBA00008337"/>
    </source>
</evidence>
<gene>
    <name evidence="16" type="ORF">BJX67DRAFT_94145</name>
</gene>
<keyword evidence="11" id="KW-0753">Steroid metabolism</keyword>
<evidence type="ECO:0000256" key="3">
    <source>
        <dbReference type="ARBA" id="ARBA00022516"/>
    </source>
</evidence>
<evidence type="ECO:0000313" key="17">
    <source>
        <dbReference type="Proteomes" id="UP001610432"/>
    </source>
</evidence>
<evidence type="ECO:0000256" key="13">
    <source>
        <dbReference type="PROSITE-ProRule" id="PRU01087"/>
    </source>
</evidence>
<dbReference type="InterPro" id="IPR033118">
    <property type="entry name" value="EXPERA"/>
</dbReference>
<dbReference type="GeneID" id="98150715"/>
<evidence type="ECO:0000313" key="16">
    <source>
        <dbReference type="EMBL" id="KAL2871935.1"/>
    </source>
</evidence>
<dbReference type="Proteomes" id="UP001610432">
    <property type="component" value="Unassembled WGS sequence"/>
</dbReference>
<keyword evidence="6 13" id="KW-1133">Transmembrane helix</keyword>
<keyword evidence="4 13" id="KW-0812">Transmembrane</keyword>
<comment type="subcellular location">
    <subcellularLocation>
        <location evidence="1">Membrane</location>
        <topology evidence="1">Multi-pass membrane protein</topology>
    </subcellularLocation>
</comment>
<keyword evidence="7" id="KW-0756">Sterol biosynthesis</keyword>
<proteinExistence type="inferred from homology"/>
<dbReference type="Pfam" id="PF05241">
    <property type="entry name" value="EBP"/>
    <property type="match status" value="1"/>
</dbReference>
<keyword evidence="10" id="KW-1207">Sterol metabolism</keyword>
<evidence type="ECO:0000256" key="9">
    <source>
        <dbReference type="ARBA" id="ARBA00023136"/>
    </source>
</evidence>
<evidence type="ECO:0000256" key="7">
    <source>
        <dbReference type="ARBA" id="ARBA00023011"/>
    </source>
</evidence>
<reference evidence="16 17" key="1">
    <citation type="submission" date="2024-07" db="EMBL/GenBank/DDBJ databases">
        <title>Section-level genome sequencing and comparative genomics of Aspergillus sections Usti and Cavernicolus.</title>
        <authorList>
            <consortium name="Lawrence Berkeley National Laboratory"/>
            <person name="Nybo J.L."/>
            <person name="Vesth T.C."/>
            <person name="Theobald S."/>
            <person name="Frisvad J.C."/>
            <person name="Larsen T.O."/>
            <person name="Kjaerboelling I."/>
            <person name="Rothschild-Mancinelli K."/>
            <person name="Lyhne E.K."/>
            <person name="Kogle M.E."/>
            <person name="Barry K."/>
            <person name="Clum A."/>
            <person name="Na H."/>
            <person name="Ledsgaard L."/>
            <person name="Lin J."/>
            <person name="Lipzen A."/>
            <person name="Kuo A."/>
            <person name="Riley R."/>
            <person name="Mondo S."/>
            <person name="Labutti K."/>
            <person name="Haridas S."/>
            <person name="Pangalinan J."/>
            <person name="Salamov A.A."/>
            <person name="Simmons B.A."/>
            <person name="Magnuson J.K."/>
            <person name="Chen J."/>
            <person name="Drula E."/>
            <person name="Henrissat B."/>
            <person name="Wiebenga A."/>
            <person name="Lubbers R.J."/>
            <person name="Gomes A.C."/>
            <person name="Macurrencykelacurrency M.R."/>
            <person name="Stajich J."/>
            <person name="Grigoriev I.V."/>
            <person name="Mortensen U.H."/>
            <person name="De Vries R.P."/>
            <person name="Baker S.E."/>
            <person name="Andersen M.R."/>
        </authorList>
    </citation>
    <scope>NUCLEOTIDE SEQUENCE [LARGE SCALE GENOMIC DNA]</scope>
    <source>
        <strain evidence="16 17">CBS 449.75</strain>
    </source>
</reference>
<keyword evidence="8" id="KW-0443">Lipid metabolism</keyword>
<dbReference type="PANTHER" id="PTHR14207:SF0">
    <property type="entry name" value="3-BETA-HYDROXYSTEROID-DELTA(8),DELTA(7)-ISOMERASE"/>
    <property type="match status" value="1"/>
</dbReference>
<organism evidence="16 17">
    <name type="scientific">Aspergillus lucknowensis</name>
    <dbReference type="NCBI Taxonomy" id="176173"/>
    <lineage>
        <taxon>Eukaryota</taxon>
        <taxon>Fungi</taxon>
        <taxon>Dikarya</taxon>
        <taxon>Ascomycota</taxon>
        <taxon>Pezizomycotina</taxon>
        <taxon>Eurotiomycetes</taxon>
        <taxon>Eurotiomycetidae</taxon>
        <taxon>Eurotiales</taxon>
        <taxon>Aspergillaceae</taxon>
        <taxon>Aspergillus</taxon>
        <taxon>Aspergillus subgen. Nidulantes</taxon>
    </lineage>
</organism>
<sequence>MDSFHSHPYYPPDAQIYNYSPNTATVLSLLLTASAGTTALLGATYILTIWARPNLSKANRFAVLWFVLSGTLHCFFEGYFIVNHTRMASAQDFFGQLWKEYALSDSRYLTSDTLVLCMETITVLVWGPMCFGVAYSILSNHSLRHPLQIIVCMAHLYGDTLYYSTSLFDDYARGRPYCRPESVYFWIYYFLMNFIWIVIPFCKLSPHDCIIGLLLKCPLVYLYQSMKTVSHALKQFDSDSHSRKSK</sequence>
<protein>
    <submittedName>
        <fullName evidence="16">Emopamil binding protein-domain-containing protein</fullName>
    </submittedName>
</protein>
<evidence type="ECO:0000256" key="4">
    <source>
        <dbReference type="ARBA" id="ARBA00022692"/>
    </source>
</evidence>
<name>A0ABR4M5P1_9EURO</name>
<feature type="transmembrane region" description="Helical" evidence="14">
    <location>
        <begin position="62"/>
        <end position="82"/>
    </location>
</feature>
<evidence type="ECO:0000256" key="12">
    <source>
        <dbReference type="ARBA" id="ARBA00023235"/>
    </source>
</evidence>
<accession>A0ABR4M5P1</accession>
<feature type="transmembrane region" description="Helical" evidence="14">
    <location>
        <begin position="26"/>
        <end position="50"/>
    </location>
</feature>
<evidence type="ECO:0000256" key="10">
    <source>
        <dbReference type="ARBA" id="ARBA00023166"/>
    </source>
</evidence>
<keyword evidence="3" id="KW-0444">Lipid biosynthesis</keyword>